<organism evidence="1 2">
    <name type="scientific">candidate division WOR_3 bacterium SM23_42</name>
    <dbReference type="NCBI Taxonomy" id="1703779"/>
    <lineage>
        <taxon>Bacteria</taxon>
        <taxon>Bacteria division WOR-3</taxon>
    </lineage>
</organism>
<proteinExistence type="predicted"/>
<dbReference type="EMBL" id="LJUJ01000001">
    <property type="protein sequence ID" value="KPK64769.1"/>
    <property type="molecule type" value="Genomic_DNA"/>
</dbReference>
<dbReference type="Proteomes" id="UP000051373">
    <property type="component" value="Unassembled WGS sequence"/>
</dbReference>
<gene>
    <name evidence="1" type="ORF">AMJ83_00850</name>
</gene>
<comment type="caution">
    <text evidence="1">The sequence shown here is derived from an EMBL/GenBank/DDBJ whole genome shotgun (WGS) entry which is preliminary data.</text>
</comment>
<dbReference type="AlphaFoldDB" id="A0A0S8FWN5"/>
<evidence type="ECO:0000313" key="2">
    <source>
        <dbReference type="Proteomes" id="UP000051373"/>
    </source>
</evidence>
<sequence length="276" mass="31882">MINLVMALCIFSQLQDIEPYKEWEVEIVTKKSEEYLLLTKNHPMTFSVEGPTYLRVYTRIFWPEGNLGSEIYKVILQENKIDEEIITLESEKSKVTEDKRGRALSKWRTFYIEVPEGLNDYKLTHWSAPGDTILVKFAYESPKRWSEIAATEYGTIIEAVEEEKILKYYELEKGASITVGVNGPVRLRVISRLNYDEKMIGDQNYSISVEDNGAVEKFALKCYKSQIITYKDEKNVVPSNARSFHINLREGKHNLRFSLAGTVAESAALRFLIEEK</sequence>
<reference evidence="1 2" key="1">
    <citation type="journal article" date="2015" name="Microbiome">
        <title>Genomic resolution of linkages in carbon, nitrogen, and sulfur cycling among widespread estuary sediment bacteria.</title>
        <authorList>
            <person name="Baker B.J."/>
            <person name="Lazar C.S."/>
            <person name="Teske A.P."/>
            <person name="Dick G.J."/>
        </authorList>
    </citation>
    <scope>NUCLEOTIDE SEQUENCE [LARGE SCALE GENOMIC DNA]</scope>
    <source>
        <strain evidence="1">SM23_42</strain>
    </source>
</reference>
<evidence type="ECO:0000313" key="1">
    <source>
        <dbReference type="EMBL" id="KPK64769.1"/>
    </source>
</evidence>
<dbReference type="STRING" id="1703779.AMJ83_00850"/>
<accession>A0A0S8FWN5</accession>
<name>A0A0S8FWN5_UNCW3</name>
<protein>
    <submittedName>
        <fullName evidence="1">Uncharacterized protein</fullName>
    </submittedName>
</protein>